<protein>
    <submittedName>
        <fullName evidence="3">Uncharacterized protein</fullName>
    </submittedName>
</protein>
<dbReference type="EMBL" id="KV440974">
    <property type="protein sequence ID" value="OAD77629.1"/>
    <property type="molecule type" value="Genomic_DNA"/>
</dbReference>
<reference evidence="3" key="1">
    <citation type="submission" date="2015-06" db="EMBL/GenBank/DDBJ databases">
        <title>Expansion of signal transduction pathways in fungi by whole-genome duplication.</title>
        <authorList>
            <consortium name="DOE Joint Genome Institute"/>
            <person name="Corrochano L.M."/>
            <person name="Kuo A."/>
            <person name="Marcet-Houben M."/>
            <person name="Polaino S."/>
            <person name="Salamov A."/>
            <person name="Villalobos J.M."/>
            <person name="Alvarez M.I."/>
            <person name="Avalos J."/>
            <person name="Benito E.P."/>
            <person name="Benoit I."/>
            <person name="Burger G."/>
            <person name="Camino L.P."/>
            <person name="Canovas D."/>
            <person name="Cerda-Olmedo E."/>
            <person name="Cheng J.-F."/>
            <person name="Dominguez A."/>
            <person name="Elias M."/>
            <person name="Eslava A.P."/>
            <person name="Glaser F."/>
            <person name="Grimwood J."/>
            <person name="Gutierrez G."/>
            <person name="Heitman J."/>
            <person name="Henrissat B."/>
            <person name="Iturriaga E.A."/>
            <person name="Lang B.F."/>
            <person name="Lavin J.L."/>
            <person name="Lee S."/>
            <person name="Li W."/>
            <person name="Lindquist E."/>
            <person name="Lopez-Garcia S."/>
            <person name="Luque E.M."/>
            <person name="Marcos A.T."/>
            <person name="Martin J."/>
            <person name="Mccluskey K."/>
            <person name="Medina H.R."/>
            <person name="Miralles-Duran A."/>
            <person name="Miyazaki A."/>
            <person name="Munoz-Torres E."/>
            <person name="Oguiza J.A."/>
            <person name="Ohm R."/>
            <person name="Olmedo M."/>
            <person name="Orejas M."/>
            <person name="Ortiz-Castellanos L."/>
            <person name="Pisabarro A.G."/>
            <person name="Rodriguez-Romero J."/>
            <person name="Ruiz-Herrera J."/>
            <person name="Ruiz-Vazquez R."/>
            <person name="Sanz C."/>
            <person name="Schackwitz W."/>
            <person name="Schmutz J."/>
            <person name="Shahriari M."/>
            <person name="Shelest E."/>
            <person name="Silva-Franco F."/>
            <person name="Soanes D."/>
            <person name="Syed K."/>
            <person name="Tagua V.G."/>
            <person name="Talbot N.J."/>
            <person name="Thon M."/>
            <person name="De Vries R.P."/>
            <person name="Wiebenga A."/>
            <person name="Yadav J.S."/>
            <person name="Braun E.L."/>
            <person name="Baker S."/>
            <person name="Garre V."/>
            <person name="Horwitz B."/>
            <person name="Torres-Martinez S."/>
            <person name="Idnurm A."/>
            <person name="Herrera-Estrella A."/>
            <person name="Gabaldon T."/>
            <person name="Grigoriev I.V."/>
        </authorList>
    </citation>
    <scope>NUCLEOTIDE SEQUENCE [LARGE SCALE GENOMIC DNA]</scope>
    <source>
        <strain evidence="3">NRRL 1555</strain>
    </source>
</reference>
<evidence type="ECO:0000313" key="4">
    <source>
        <dbReference type="EMBL" id="OAD77629.1"/>
    </source>
</evidence>
<reference evidence="5" key="2">
    <citation type="submission" date="2015-06" db="EMBL/GenBank/DDBJ databases">
        <title>Expansion of signal transduction pathways in fungi by whole-genome duplication.</title>
        <authorList>
            <consortium name="DOE Joint Genome Institute"/>
            <person name="Corrochano L.M."/>
            <person name="Kuo A."/>
            <person name="Marcet-Houben M."/>
            <person name="Polaino S."/>
            <person name="Salamov A."/>
            <person name="Villalobos J.M."/>
            <person name="Alvarez M.I."/>
            <person name="Avalos J."/>
            <person name="Benito E.P."/>
            <person name="Benoit I."/>
            <person name="Burger G."/>
            <person name="Camino L.P."/>
            <person name="Canovas D."/>
            <person name="Cerda-Olmedo E."/>
            <person name="Cheng J.-F."/>
            <person name="Dominguez A."/>
            <person name="Elias M."/>
            <person name="Eslava A.P."/>
            <person name="Glaser F."/>
            <person name="Grimwood J."/>
            <person name="Gutierrez G."/>
            <person name="Heitman J."/>
            <person name="Henrissat B."/>
            <person name="Iturriaga E.A."/>
            <person name="Lang B.F."/>
            <person name="Lavin J.L."/>
            <person name="Lee S."/>
            <person name="Li W."/>
            <person name="Lindquist E."/>
            <person name="Lopez-Garcia S."/>
            <person name="Luque E.M."/>
            <person name="Marcos A.T."/>
            <person name="Martin J."/>
            <person name="McCluskey K."/>
            <person name="Medina H.R."/>
            <person name="Miralles-Duran A."/>
            <person name="Miyazaki A."/>
            <person name="Munoz-Torres E."/>
            <person name="Oguiza J.A."/>
            <person name="Ohm R."/>
            <person name="Olmedo M."/>
            <person name="Orejas M."/>
            <person name="Ortiz-Castellanos L."/>
            <person name="Pisabarro A.G."/>
            <person name="Rodriguez-Romero J."/>
            <person name="Ruiz-Herrera J."/>
            <person name="Ruiz-Vazquez R."/>
            <person name="Sanz C."/>
            <person name="Schackwitz W."/>
            <person name="Schmutz J."/>
            <person name="Shahriari M."/>
            <person name="Shelest E."/>
            <person name="Silva-Franco F."/>
            <person name="Soanes D."/>
            <person name="Syed K."/>
            <person name="Tagua V.G."/>
            <person name="Talbot N.J."/>
            <person name="Thon M."/>
            <person name="De vries R.P."/>
            <person name="Wiebenga A."/>
            <person name="Yadav J.S."/>
            <person name="Braun E.L."/>
            <person name="Baker S."/>
            <person name="Garre V."/>
            <person name="Horwitz B."/>
            <person name="Torres-Martinez S."/>
            <person name="Idnurm A."/>
            <person name="Herrera-Estrella A."/>
            <person name="Gabaldon T."/>
            <person name="Grigoriev I.V."/>
        </authorList>
    </citation>
    <scope>NUCLEOTIDE SEQUENCE [LARGE SCALE GENOMIC DNA]</scope>
    <source>
        <strain evidence="5">NRRL 1555(-)</strain>
    </source>
</reference>
<evidence type="ECO:0000313" key="3">
    <source>
        <dbReference type="EMBL" id="OAD77625.1"/>
    </source>
</evidence>
<keyword evidence="2" id="KW-0812">Transmembrane</keyword>
<dbReference type="RefSeq" id="XP_018295669.1">
    <property type="nucleotide sequence ID" value="XM_018433686.1"/>
</dbReference>
<dbReference type="GeneID" id="28994592"/>
<evidence type="ECO:0000256" key="2">
    <source>
        <dbReference type="SAM" id="Phobius"/>
    </source>
</evidence>
<gene>
    <name evidence="3" type="ORF">PHYBLDRAFT_157808</name>
    <name evidence="4" type="ORF">PHYBLDRAFT_157809</name>
</gene>
<organism evidence="3 5">
    <name type="scientific">Phycomyces blakesleeanus (strain ATCC 8743b / DSM 1359 / FGSC 10004 / NBRC 33097 / NRRL 1555)</name>
    <dbReference type="NCBI Taxonomy" id="763407"/>
    <lineage>
        <taxon>Eukaryota</taxon>
        <taxon>Fungi</taxon>
        <taxon>Fungi incertae sedis</taxon>
        <taxon>Mucoromycota</taxon>
        <taxon>Mucoromycotina</taxon>
        <taxon>Mucoromycetes</taxon>
        <taxon>Mucorales</taxon>
        <taxon>Phycomycetaceae</taxon>
        <taxon>Phycomyces</taxon>
    </lineage>
</organism>
<dbReference type="STRING" id="763407.A0A162Y0Q3"/>
<feature type="compositionally biased region" description="Basic and acidic residues" evidence="1">
    <location>
        <begin position="45"/>
        <end position="57"/>
    </location>
</feature>
<feature type="region of interest" description="Disordered" evidence="1">
    <location>
        <begin position="36"/>
        <end position="57"/>
    </location>
</feature>
<dbReference type="VEuPathDB" id="FungiDB:PHYBLDRAFT_157808"/>
<keyword evidence="5" id="KW-1185">Reference proteome</keyword>
<name>A0A162Y0Q3_PHYB8</name>
<sequence length="177" mass="19231">MAHYVGGSVVAAAFGGVSAGVNGFCAHMPFTFRTSSPATTSTTRETVHSGEHSMRTGELHDPRSGYLGIAQERTPSPQERVIERIQMLSLSSVDVTPGSVKKVLLILTMCICLAIVLALLMLQPVVRSSDQTPLDTEYFSGGSYTSNYGSTLAHRLWNMPWFGGWEIQIIAIRRNAL</sequence>
<dbReference type="RefSeq" id="XP_018295665.1">
    <property type="nucleotide sequence ID" value="XM_018433685.1"/>
</dbReference>
<evidence type="ECO:0000313" key="5">
    <source>
        <dbReference type="Proteomes" id="UP000077315"/>
    </source>
</evidence>
<keyword evidence="2" id="KW-1133">Transmembrane helix</keyword>
<dbReference type="AlphaFoldDB" id="A0A162Y0Q3"/>
<keyword evidence="2" id="KW-0472">Membrane</keyword>
<feature type="transmembrane region" description="Helical" evidence="2">
    <location>
        <begin position="103"/>
        <end position="122"/>
    </location>
</feature>
<dbReference type="EMBL" id="KV440974">
    <property type="protein sequence ID" value="OAD77625.1"/>
    <property type="molecule type" value="Genomic_DNA"/>
</dbReference>
<dbReference type="VEuPathDB" id="FungiDB:PHYBLDRAFT_157809"/>
<accession>A0A162Y0Q3</accession>
<dbReference type="OrthoDB" id="196858at2759"/>
<evidence type="ECO:0000256" key="1">
    <source>
        <dbReference type="SAM" id="MobiDB-lite"/>
    </source>
</evidence>
<dbReference type="GeneID" id="28994591"/>
<proteinExistence type="predicted"/>
<dbReference type="Proteomes" id="UP000077315">
    <property type="component" value="Unassembled WGS sequence"/>
</dbReference>